<dbReference type="HOGENOM" id="CLU_075478_0_0_2"/>
<organism evidence="2 3">
    <name type="scientific">Methanoplanus limicola DSM 2279</name>
    <dbReference type="NCBI Taxonomy" id="937775"/>
    <lineage>
        <taxon>Archaea</taxon>
        <taxon>Methanobacteriati</taxon>
        <taxon>Methanobacteriota</taxon>
        <taxon>Stenosarchaea group</taxon>
        <taxon>Methanomicrobia</taxon>
        <taxon>Methanomicrobiales</taxon>
        <taxon>Methanomicrobiaceae</taxon>
        <taxon>Methanoplanus</taxon>
    </lineage>
</organism>
<dbReference type="RefSeq" id="WP_004076208.1">
    <property type="nucleotide sequence ID" value="NZ_CM001436.1"/>
</dbReference>
<dbReference type="EMBL" id="CM001436">
    <property type="protein sequence ID" value="EHQ34569.1"/>
    <property type="molecule type" value="Genomic_DNA"/>
</dbReference>
<gene>
    <name evidence="2" type="ORF">Metlim_0430</name>
</gene>
<name>H1Z1P3_9EURY</name>
<protein>
    <submittedName>
        <fullName evidence="2">Metallophosphoesterase</fullName>
    </submittedName>
</protein>
<evidence type="ECO:0000259" key="1">
    <source>
        <dbReference type="Pfam" id="PF00149"/>
    </source>
</evidence>
<dbReference type="PIRSF" id="PIRSF000887">
    <property type="entry name" value="Pesterase_MJ0037"/>
    <property type="match status" value="1"/>
</dbReference>
<dbReference type="OrthoDB" id="10013at2157"/>
<evidence type="ECO:0000313" key="3">
    <source>
        <dbReference type="Proteomes" id="UP000005741"/>
    </source>
</evidence>
<dbReference type="InterPro" id="IPR004843">
    <property type="entry name" value="Calcineurin-like_PHP"/>
</dbReference>
<evidence type="ECO:0000313" key="2">
    <source>
        <dbReference type="EMBL" id="EHQ34569.1"/>
    </source>
</evidence>
<dbReference type="Gene3D" id="3.60.21.10">
    <property type="match status" value="1"/>
</dbReference>
<dbReference type="PANTHER" id="PTHR39323:SF1">
    <property type="entry name" value="BLR1149 PROTEIN"/>
    <property type="match status" value="1"/>
</dbReference>
<dbReference type="AlphaFoldDB" id="H1Z1P3"/>
<reference evidence="2 3" key="1">
    <citation type="submission" date="2011-10" db="EMBL/GenBank/DDBJ databases">
        <title>The Improved High-Quality Draft genome of Methanoplanus limicola DSM 2279.</title>
        <authorList>
            <consortium name="US DOE Joint Genome Institute (JGI-PGF)"/>
            <person name="Lucas S."/>
            <person name="Copeland A."/>
            <person name="Lapidus A."/>
            <person name="Glavina del Rio T."/>
            <person name="Dalin E."/>
            <person name="Tice H."/>
            <person name="Bruce D."/>
            <person name="Goodwin L."/>
            <person name="Pitluck S."/>
            <person name="Peters L."/>
            <person name="Mikhailova N."/>
            <person name="Lu M."/>
            <person name="Kyrpides N."/>
            <person name="Mavromatis K."/>
            <person name="Ivanova N."/>
            <person name="Markowitz V."/>
            <person name="Cheng J.-F."/>
            <person name="Hugenholtz P."/>
            <person name="Woyke T."/>
            <person name="Wu D."/>
            <person name="Wirth R."/>
            <person name="Brambilla E.-M."/>
            <person name="Klenk H.-P."/>
            <person name="Eisen J.A."/>
        </authorList>
    </citation>
    <scope>NUCLEOTIDE SEQUENCE [LARGE SCALE GENOMIC DNA]</scope>
    <source>
        <strain evidence="2 3">DSM 2279</strain>
    </source>
</reference>
<keyword evidence="3" id="KW-1185">Reference proteome</keyword>
<sequence length="252" mass="27410">MIPHFMPEGPAVLVENRMRVLVVADTHFGAEAELARRGVYIKSGSEGRLERLYNCIDSSDPDLLLLLGDFKQSVPLTTKQEYFELPKIISGLRRRTVIRLTPGNHDAGIERFLEPEEILPKNGVVIDGTGYLHGHTYPDPALLGGLILVGHHHPVAYLYDQVGCSLRAGPAYLLNETDNRQLSLDGGAPEGRTRVLFVPAFFELAGGMDVSCLSKSGLGPFSRAVDPDTAEVFLADGTYLGTVEEIGDGRGI</sequence>
<dbReference type="SUPFAM" id="SSF56300">
    <property type="entry name" value="Metallo-dependent phosphatases"/>
    <property type="match status" value="1"/>
</dbReference>
<dbReference type="Proteomes" id="UP000005741">
    <property type="component" value="Chromosome"/>
</dbReference>
<proteinExistence type="predicted"/>
<accession>H1Z1P3</accession>
<dbReference type="InterPro" id="IPR024173">
    <property type="entry name" value="Pesterase_MJ0037-like"/>
</dbReference>
<dbReference type="InterPro" id="IPR029052">
    <property type="entry name" value="Metallo-depent_PP-like"/>
</dbReference>
<dbReference type="STRING" id="937775.Metlim_0430"/>
<dbReference type="Pfam" id="PF00149">
    <property type="entry name" value="Metallophos"/>
    <property type="match status" value="1"/>
</dbReference>
<dbReference type="InParanoid" id="H1Z1P3"/>
<dbReference type="PANTHER" id="PTHR39323">
    <property type="entry name" value="BLR1149 PROTEIN"/>
    <property type="match status" value="1"/>
</dbReference>
<feature type="domain" description="Calcineurin-like phosphoesterase" evidence="1">
    <location>
        <begin position="18"/>
        <end position="153"/>
    </location>
</feature>
<dbReference type="GO" id="GO:0016787">
    <property type="term" value="F:hydrolase activity"/>
    <property type="evidence" value="ECO:0007669"/>
    <property type="project" value="InterPro"/>
</dbReference>